<evidence type="ECO:0000313" key="2">
    <source>
        <dbReference type="EMBL" id="ACR71306.1"/>
    </source>
</evidence>
<dbReference type="eggNOG" id="COG4641">
    <property type="taxonomic scope" value="Bacteria"/>
</dbReference>
<proteinExistence type="predicted"/>
<organism evidence="2 3">
    <name type="scientific">Lachnospira eligens (strain ATCC 27750 / DSM 3376 / VPI C15-48 / C15-B4)</name>
    <name type="common">Eubacterium eligens</name>
    <dbReference type="NCBI Taxonomy" id="515620"/>
    <lineage>
        <taxon>Bacteria</taxon>
        <taxon>Bacillati</taxon>
        <taxon>Bacillota</taxon>
        <taxon>Clostridia</taxon>
        <taxon>Lachnospirales</taxon>
        <taxon>Lachnospiraceae</taxon>
        <taxon>Lachnospira</taxon>
    </lineage>
</organism>
<evidence type="ECO:0000259" key="1">
    <source>
        <dbReference type="Pfam" id="PF13524"/>
    </source>
</evidence>
<keyword evidence="3" id="KW-1185">Reference proteome</keyword>
<dbReference type="KEGG" id="eel:EUBELI_00270"/>
<feature type="domain" description="Spore protein YkvP/CgeB glycosyl transferase-like" evidence="1">
    <location>
        <begin position="284"/>
        <end position="397"/>
    </location>
</feature>
<accession>C4Z2Q1</accession>
<sequence length="403" mass="46555">MININIELEVPMKIYFYRYGSICEPDVIDSFKRLGLDVDEETIEISKKNLLPGECVSIVSPKLMNNNYTFVFTINFFPWLSDVCQIVNVVYISLIVDSPVLELYSKSLSNSVNRVFLFDKMLFNEFEPYNKEHIFHIPLATNVRRNDEVIKNASAQENRKFTSDISFIGSTYQEKCPFNRAILPEYEKGYVDGIINAQLGVYGYNFIEDMLTDDMTERLLNCIPQHYEFPEGYRANNKALLAQEYLSVKVAEQERLRLLKMLSDSFNVDIYTGSDTTSLPHIHNKGFAKSLSEMPVIFHNSKINLNITAKSIRSGLSLRIFDVLGCGGFLITNYQAELPEFFEIGKDLVAYESENHLKELCAYYLTHDDERNEIARHGYETIVNNHTYDIRMLQIIDKSFPAR</sequence>
<dbReference type="Pfam" id="PF13524">
    <property type="entry name" value="Glyco_trans_1_2"/>
    <property type="match status" value="1"/>
</dbReference>
<gene>
    <name evidence="2" type="ordered locus">EUBELI_00270</name>
</gene>
<dbReference type="Proteomes" id="UP000001476">
    <property type="component" value="Chromosome"/>
</dbReference>
<dbReference type="STRING" id="515620.EUBELI_00270"/>
<reference evidence="2 3" key="1">
    <citation type="journal article" date="2009" name="Proc. Natl. Acad. Sci. U.S.A.">
        <title>Characterizing a model human gut microbiota composed of members of its two dominant bacterial phyla.</title>
        <authorList>
            <person name="Mahowald M.A."/>
            <person name="Rey F.E."/>
            <person name="Seedorf H."/>
            <person name="Turnbaugh P.J."/>
            <person name="Fulton R.S."/>
            <person name="Wollam A."/>
            <person name="Shah N."/>
            <person name="Wang C."/>
            <person name="Magrini V."/>
            <person name="Wilson R.K."/>
            <person name="Cantarel B.L."/>
            <person name="Coutinho P.M."/>
            <person name="Henrissat B."/>
            <person name="Crock L.W."/>
            <person name="Russell A."/>
            <person name="Verberkmoes N.C."/>
            <person name="Hettich R.L."/>
            <person name="Gordon J.I."/>
        </authorList>
    </citation>
    <scope>NUCLEOTIDE SEQUENCE [LARGE SCALE GENOMIC DNA]</scope>
    <source>
        <strain evidence="3">ATCC 27750 / DSM 3376 / VPI C15-48 / C15-B4</strain>
    </source>
</reference>
<dbReference type="AlphaFoldDB" id="C4Z2Q1"/>
<dbReference type="InterPro" id="IPR055259">
    <property type="entry name" value="YkvP/CgeB_Glyco_trans-like"/>
</dbReference>
<protein>
    <submittedName>
        <fullName evidence="2">Spore maturation protein CgeB</fullName>
    </submittedName>
</protein>
<evidence type="ECO:0000313" key="3">
    <source>
        <dbReference type="Proteomes" id="UP000001476"/>
    </source>
</evidence>
<name>C4Z2Q1_LACE2</name>
<dbReference type="EMBL" id="CP001104">
    <property type="protein sequence ID" value="ACR71306.1"/>
    <property type="molecule type" value="Genomic_DNA"/>
</dbReference>
<dbReference type="HOGENOM" id="CLU_033615_2_0_9"/>